<dbReference type="Pfam" id="PF11737">
    <property type="entry name" value="DUF3300"/>
    <property type="match status" value="1"/>
</dbReference>
<evidence type="ECO:0000256" key="2">
    <source>
        <dbReference type="SAM" id="SignalP"/>
    </source>
</evidence>
<keyword evidence="4" id="KW-1185">Reference proteome</keyword>
<sequence>MSALVVGAMLATAPVGMAFAQTPAAVPAPAPAQQQGGANAGQSAAAPAQADTVFSSEELRKLLAPYALYPDALLAQLLPATAYPLDIVQASRWLSRNKAAVAKNDFTGLDQLDLDPTVKALARFPGVIELLNTDLNATSDLGDAFVNQPSDVAAMVQELRQAAQAAGTLKTTKQQRVRSEVQNGKSYVAIESAEPGVIYVPEYDSSTAYTVGAGLLGFGLGVVVGAGMSNYWNWGNGWVYPPRWGGYPPGYGGYPPGNGRYPSQLPSGGINIGNKIDIGGDSRPWRPDSGRYRPGQGTKPGLGSPRPGGDRAGIADRMNGGGNRTQIGNNRPGAGAGDRRQGGRAQQRPTRRPAANRPARNTAFGDARMGGRASNFASQRGFASRNSAFRPSGFGGGGGFNRGGFGGNRGFGGGGGRRGGFGGGGGGGRRFGGGGGRRR</sequence>
<evidence type="ECO:0008006" key="5">
    <source>
        <dbReference type="Google" id="ProtNLM"/>
    </source>
</evidence>
<feature type="chain" id="PRO_5045281184" description="DUF3300 domain-containing protein" evidence="2">
    <location>
        <begin position="21"/>
        <end position="439"/>
    </location>
</feature>
<dbReference type="Proteomes" id="UP001156882">
    <property type="component" value="Unassembled WGS sequence"/>
</dbReference>
<feature type="compositionally biased region" description="Low complexity" evidence="1">
    <location>
        <begin position="262"/>
        <end position="277"/>
    </location>
</feature>
<protein>
    <recommendedName>
        <fullName evidence="5">DUF3300 domain-containing protein</fullName>
    </recommendedName>
</protein>
<feature type="compositionally biased region" description="Basic and acidic residues" evidence="1">
    <location>
        <begin position="278"/>
        <end position="291"/>
    </location>
</feature>
<comment type="caution">
    <text evidence="3">The sequence shown here is derived from an EMBL/GenBank/DDBJ whole genome shotgun (WGS) entry which is preliminary data.</text>
</comment>
<proteinExistence type="predicted"/>
<name>A0ABQ6CPL6_9HYPH</name>
<reference evidence="4" key="1">
    <citation type="journal article" date="2019" name="Int. J. Syst. Evol. Microbiol.">
        <title>The Global Catalogue of Microorganisms (GCM) 10K type strain sequencing project: providing services to taxonomists for standard genome sequencing and annotation.</title>
        <authorList>
            <consortium name="The Broad Institute Genomics Platform"/>
            <consortium name="The Broad Institute Genome Sequencing Center for Infectious Disease"/>
            <person name="Wu L."/>
            <person name="Ma J."/>
        </authorList>
    </citation>
    <scope>NUCLEOTIDE SEQUENCE [LARGE SCALE GENOMIC DNA]</scope>
    <source>
        <strain evidence="4">NBRC 101365</strain>
    </source>
</reference>
<dbReference type="EMBL" id="BSPC01000052">
    <property type="protein sequence ID" value="GLS21679.1"/>
    <property type="molecule type" value="Genomic_DNA"/>
</dbReference>
<feature type="region of interest" description="Disordered" evidence="1">
    <location>
        <begin position="385"/>
        <end position="439"/>
    </location>
</feature>
<gene>
    <name evidence="3" type="ORF">GCM10007874_46960</name>
</gene>
<accession>A0ABQ6CPL6</accession>
<feature type="region of interest" description="Disordered" evidence="1">
    <location>
        <begin position="262"/>
        <end position="372"/>
    </location>
</feature>
<evidence type="ECO:0000313" key="4">
    <source>
        <dbReference type="Proteomes" id="UP001156882"/>
    </source>
</evidence>
<feature type="signal peptide" evidence="2">
    <location>
        <begin position="1"/>
        <end position="20"/>
    </location>
</feature>
<evidence type="ECO:0000256" key="1">
    <source>
        <dbReference type="SAM" id="MobiDB-lite"/>
    </source>
</evidence>
<feature type="compositionally biased region" description="Low complexity" evidence="1">
    <location>
        <begin position="343"/>
        <end position="363"/>
    </location>
</feature>
<feature type="compositionally biased region" description="Gly residues" evidence="1">
    <location>
        <begin position="393"/>
        <end position="439"/>
    </location>
</feature>
<dbReference type="InterPro" id="IPR021728">
    <property type="entry name" value="DUF3300"/>
</dbReference>
<organism evidence="3 4">
    <name type="scientific">Labrys miyagiensis</name>
    <dbReference type="NCBI Taxonomy" id="346912"/>
    <lineage>
        <taxon>Bacteria</taxon>
        <taxon>Pseudomonadati</taxon>
        <taxon>Pseudomonadota</taxon>
        <taxon>Alphaproteobacteria</taxon>
        <taxon>Hyphomicrobiales</taxon>
        <taxon>Xanthobacteraceae</taxon>
        <taxon>Labrys</taxon>
    </lineage>
</organism>
<evidence type="ECO:0000313" key="3">
    <source>
        <dbReference type="EMBL" id="GLS21679.1"/>
    </source>
</evidence>
<keyword evidence="2" id="KW-0732">Signal</keyword>
<dbReference type="PANTHER" id="PTHR40269">
    <property type="entry name" value="OUTER MEMBRANE PROTEIN-RELATED"/>
    <property type="match status" value="1"/>
</dbReference>
<dbReference type="PANTHER" id="PTHR40269:SF1">
    <property type="entry name" value="OUTER MEMBRANE PROTEIN"/>
    <property type="match status" value="1"/>
</dbReference>